<evidence type="ECO:0000256" key="2">
    <source>
        <dbReference type="HAMAP-Rule" id="MF_00048"/>
    </source>
</evidence>
<accession>A0ABS9DYJ0</accession>
<dbReference type="Pfam" id="PF02021">
    <property type="entry name" value="UPF0102"/>
    <property type="match status" value="1"/>
</dbReference>
<dbReference type="HAMAP" id="MF_00048">
    <property type="entry name" value="UPF0102"/>
    <property type="match status" value="1"/>
</dbReference>
<dbReference type="InterPro" id="IPR011856">
    <property type="entry name" value="tRNA_endonuc-like_dom_sf"/>
</dbReference>
<dbReference type="RefSeq" id="WP_235703987.1">
    <property type="nucleotide sequence ID" value="NZ_JAKGBZ010000013.1"/>
</dbReference>
<dbReference type="SUPFAM" id="SSF52980">
    <property type="entry name" value="Restriction endonuclease-like"/>
    <property type="match status" value="1"/>
</dbReference>
<evidence type="ECO:0000313" key="3">
    <source>
        <dbReference type="EMBL" id="MCF3946751.1"/>
    </source>
</evidence>
<dbReference type="Gene3D" id="3.40.1350.10">
    <property type="match status" value="1"/>
</dbReference>
<reference evidence="3 4" key="1">
    <citation type="submission" date="2022-01" db="EMBL/GenBank/DDBJ databases">
        <authorList>
            <person name="Won M."/>
            <person name="Kim S.-J."/>
            <person name="Kwon S.-W."/>
        </authorList>
    </citation>
    <scope>NUCLEOTIDE SEQUENCE [LARGE SCALE GENOMIC DNA]</scope>
    <source>
        <strain evidence="3 4">KCTC 23505</strain>
    </source>
</reference>
<sequence length="132" mass="14566">MNLTLPGLQKSAQRRRAELCGRDAESIAASWYEERGFAILARRLRTGGGELDLVVASRTLVIFVEVKARRHVRAAAESVSRRQQKRLAAAAEIALAENPAWWRDGARFDVVLVVGDAVIPIEDAFRPGDWAG</sequence>
<keyword evidence="4" id="KW-1185">Reference proteome</keyword>
<protein>
    <recommendedName>
        <fullName evidence="2">UPF0102 protein L2A60_08660</fullName>
    </recommendedName>
</protein>
<name>A0ABS9DYJ0_9PROT</name>
<dbReference type="InterPro" id="IPR003509">
    <property type="entry name" value="UPF0102_YraN-like"/>
</dbReference>
<proteinExistence type="inferred from homology"/>
<comment type="similarity">
    <text evidence="1 2">Belongs to the UPF0102 family.</text>
</comment>
<dbReference type="InterPro" id="IPR011335">
    <property type="entry name" value="Restrct_endonuc-II-like"/>
</dbReference>
<dbReference type="NCBIfam" id="TIGR00252">
    <property type="entry name" value="YraN family protein"/>
    <property type="match status" value="1"/>
</dbReference>
<dbReference type="PANTHER" id="PTHR34039:SF1">
    <property type="entry name" value="UPF0102 PROTEIN YRAN"/>
    <property type="match status" value="1"/>
</dbReference>
<evidence type="ECO:0000256" key="1">
    <source>
        <dbReference type="ARBA" id="ARBA00006738"/>
    </source>
</evidence>
<comment type="caution">
    <text evidence="3">The sequence shown here is derived from an EMBL/GenBank/DDBJ whole genome shotgun (WGS) entry which is preliminary data.</text>
</comment>
<organism evidence="3 4">
    <name type="scientific">Acidiphilium iwatense</name>
    <dbReference type="NCBI Taxonomy" id="768198"/>
    <lineage>
        <taxon>Bacteria</taxon>
        <taxon>Pseudomonadati</taxon>
        <taxon>Pseudomonadota</taxon>
        <taxon>Alphaproteobacteria</taxon>
        <taxon>Acetobacterales</taxon>
        <taxon>Acidocellaceae</taxon>
        <taxon>Acidiphilium</taxon>
    </lineage>
</organism>
<dbReference type="Proteomes" id="UP001521209">
    <property type="component" value="Unassembled WGS sequence"/>
</dbReference>
<dbReference type="PANTHER" id="PTHR34039">
    <property type="entry name" value="UPF0102 PROTEIN YRAN"/>
    <property type="match status" value="1"/>
</dbReference>
<evidence type="ECO:0000313" key="4">
    <source>
        <dbReference type="Proteomes" id="UP001521209"/>
    </source>
</evidence>
<gene>
    <name evidence="3" type="ORF">L2A60_08660</name>
</gene>
<dbReference type="EMBL" id="JAKGBZ010000013">
    <property type="protein sequence ID" value="MCF3946751.1"/>
    <property type="molecule type" value="Genomic_DNA"/>
</dbReference>